<dbReference type="Gene3D" id="3.20.20.70">
    <property type="entry name" value="Aldolase class I"/>
    <property type="match status" value="1"/>
</dbReference>
<dbReference type="GO" id="GO:0015930">
    <property type="term" value="F:glutamate synthase activity"/>
    <property type="evidence" value="ECO:0007669"/>
    <property type="project" value="InterPro"/>
</dbReference>
<feature type="domain" description="Glutamate synthase central-N" evidence="1">
    <location>
        <begin position="23"/>
        <end position="81"/>
    </location>
</feature>
<dbReference type="Proteomes" id="UP000288805">
    <property type="component" value="Unassembled WGS sequence"/>
</dbReference>
<gene>
    <name evidence="2" type="primary">GLSF</name>
    <name evidence="2" type="ORF">CK203_090573</name>
</gene>
<sequence>MRSLRPVNFLSATVMDNEGILRHQQAYGYSSEDVQMVIETMAAQAKEPTFCMGDDIPLAVISQRSHVLYDYFKQRFAQVMNVEEMTSKIGCKVGMLPTTFLGLPLGAAHNSVVAWDGVEERELEGGWCSKEVKGRYGVGLWKTIRHLWEPLNDWEIETVECFLLNLQDKVVDVERKDKVFLAETRSGSFFVKSLYSILEVGRVESFLTSVVWNAWVPSKGVLGDSLYSERDFVRVA</sequence>
<dbReference type="EMBL" id="QGNW01001588">
    <property type="protein sequence ID" value="RVW35946.1"/>
    <property type="molecule type" value="Genomic_DNA"/>
</dbReference>
<accession>A0A438DKR6</accession>
<protein>
    <submittedName>
        <fullName evidence="2">Ferredoxin-dependent glutamate synthase, chloroplastic</fullName>
    </submittedName>
</protein>
<proteinExistence type="predicted"/>
<evidence type="ECO:0000259" key="1">
    <source>
        <dbReference type="Pfam" id="PF04898"/>
    </source>
</evidence>
<dbReference type="Pfam" id="PF04898">
    <property type="entry name" value="Glu_syn_central"/>
    <property type="match status" value="1"/>
</dbReference>
<name>A0A438DKR6_VITVI</name>
<dbReference type="InterPro" id="IPR013785">
    <property type="entry name" value="Aldolase_TIM"/>
</dbReference>
<dbReference type="InterPro" id="IPR006982">
    <property type="entry name" value="Glu_synth_centr_N"/>
</dbReference>
<dbReference type="SUPFAM" id="SSF51395">
    <property type="entry name" value="FMN-linked oxidoreductases"/>
    <property type="match status" value="1"/>
</dbReference>
<evidence type="ECO:0000313" key="2">
    <source>
        <dbReference type="EMBL" id="RVW35946.1"/>
    </source>
</evidence>
<dbReference type="AlphaFoldDB" id="A0A438DKR6"/>
<comment type="caution">
    <text evidence="2">The sequence shown here is derived from an EMBL/GenBank/DDBJ whole genome shotgun (WGS) entry which is preliminary data.</text>
</comment>
<organism evidence="2 3">
    <name type="scientific">Vitis vinifera</name>
    <name type="common">Grape</name>
    <dbReference type="NCBI Taxonomy" id="29760"/>
    <lineage>
        <taxon>Eukaryota</taxon>
        <taxon>Viridiplantae</taxon>
        <taxon>Streptophyta</taxon>
        <taxon>Embryophyta</taxon>
        <taxon>Tracheophyta</taxon>
        <taxon>Spermatophyta</taxon>
        <taxon>Magnoliopsida</taxon>
        <taxon>eudicotyledons</taxon>
        <taxon>Gunneridae</taxon>
        <taxon>Pentapetalae</taxon>
        <taxon>rosids</taxon>
        <taxon>Vitales</taxon>
        <taxon>Vitaceae</taxon>
        <taxon>Viteae</taxon>
        <taxon>Vitis</taxon>
    </lineage>
</organism>
<reference evidence="2 3" key="1">
    <citation type="journal article" date="2018" name="PLoS Genet.">
        <title>Population sequencing reveals clonal diversity and ancestral inbreeding in the grapevine cultivar Chardonnay.</title>
        <authorList>
            <person name="Roach M.J."/>
            <person name="Johnson D.L."/>
            <person name="Bohlmann J."/>
            <person name="van Vuuren H.J."/>
            <person name="Jones S.J."/>
            <person name="Pretorius I.S."/>
            <person name="Schmidt S.A."/>
            <person name="Borneman A.R."/>
        </authorList>
    </citation>
    <scope>NUCLEOTIDE SEQUENCE [LARGE SCALE GENOMIC DNA]</scope>
    <source>
        <strain evidence="3">cv. Chardonnay</strain>
        <tissue evidence="2">Leaf</tissue>
    </source>
</reference>
<evidence type="ECO:0000313" key="3">
    <source>
        <dbReference type="Proteomes" id="UP000288805"/>
    </source>
</evidence>